<evidence type="ECO:0000313" key="3">
    <source>
        <dbReference type="EMBL" id="ARU63402.1"/>
    </source>
</evidence>
<dbReference type="AlphaFoldDB" id="A0A1Y0IRY3"/>
<reference evidence="4" key="1">
    <citation type="submission" date="2017-05" db="EMBL/GenBank/DDBJ databases">
        <authorList>
            <person name="Sung H."/>
        </authorList>
    </citation>
    <scope>NUCLEOTIDE SEQUENCE [LARGE SCALE GENOMIC DNA]</scope>
    <source>
        <strain evidence="4">AR23208</strain>
    </source>
</reference>
<gene>
    <name evidence="3" type="ORF">CBW65_22215</name>
</gene>
<proteinExistence type="predicted"/>
<sequence>MKMLSLFELSEAHKIARPIYAPDQSILLNRGASVKLAYKNRLEAFGILSVYVEDEFLGTIEDIDPVSDVVRQGATRIVQKAFDLAAAKKPLNIDELVRVANQITDDLLANRGCMVQFTDIRSSGAYRYAHSVNVCILATLTAIGLGYDMLRVKQVAIGSLLHDIGYALTDNPLDHPMEGFNLLRRYPMVHTLSAAIAVQHHERIDGAGFPRNLKGDAVHEYAQICALADMYDHLTNAEDGEHVLPHYALEKIMSEYNGYDQKIITAFVRNIAPYPVGTSVRLNDGQEGKVIAVPKGLPLRPVVKLFETSELIHLLDHSTLFVTEVIEKIPVAK</sequence>
<dbReference type="InterPro" id="IPR003607">
    <property type="entry name" value="HD/PDEase_dom"/>
</dbReference>
<keyword evidence="4" id="KW-1185">Reference proteome</keyword>
<dbReference type="EMBL" id="CP021434">
    <property type="protein sequence ID" value="ARU63402.1"/>
    <property type="molecule type" value="Genomic_DNA"/>
</dbReference>
<feature type="domain" description="HD" evidence="1">
    <location>
        <begin position="127"/>
        <end position="234"/>
    </location>
</feature>
<dbReference type="SUPFAM" id="SSF109604">
    <property type="entry name" value="HD-domain/PDEase-like"/>
    <property type="match status" value="1"/>
</dbReference>
<dbReference type="Proteomes" id="UP000195437">
    <property type="component" value="Chromosome"/>
</dbReference>
<protein>
    <submittedName>
        <fullName evidence="3">Uncharacterized protein</fullName>
    </submittedName>
</protein>
<accession>A0A1Y0IRY3</accession>
<dbReference type="PROSITE" id="PS51831">
    <property type="entry name" value="HD"/>
    <property type="match status" value="1"/>
</dbReference>
<dbReference type="OrthoDB" id="9759601at2"/>
<dbReference type="KEGG" id="tum:CBW65_22215"/>
<dbReference type="PANTHER" id="PTHR43155:SF2">
    <property type="entry name" value="CYCLIC DI-GMP PHOSPHODIESTERASE PA4108"/>
    <property type="match status" value="1"/>
</dbReference>
<dbReference type="Pfam" id="PF01966">
    <property type="entry name" value="HD"/>
    <property type="match status" value="1"/>
</dbReference>
<name>A0A1Y0IRY3_9BACL</name>
<dbReference type="InterPro" id="IPR006674">
    <property type="entry name" value="HD_domain"/>
</dbReference>
<dbReference type="PANTHER" id="PTHR43155">
    <property type="entry name" value="CYCLIC DI-GMP PHOSPHODIESTERASE PA4108-RELATED"/>
    <property type="match status" value="1"/>
</dbReference>
<evidence type="ECO:0000259" key="2">
    <source>
        <dbReference type="PROSITE" id="PS51832"/>
    </source>
</evidence>
<feature type="domain" description="HD-GYP" evidence="2">
    <location>
        <begin position="70"/>
        <end position="283"/>
    </location>
</feature>
<evidence type="ECO:0000259" key="1">
    <source>
        <dbReference type="PROSITE" id="PS51831"/>
    </source>
</evidence>
<evidence type="ECO:0000313" key="4">
    <source>
        <dbReference type="Proteomes" id="UP000195437"/>
    </source>
</evidence>
<organism evidence="3 4">
    <name type="scientific">Tumebacillus avium</name>
    <dbReference type="NCBI Taxonomy" id="1903704"/>
    <lineage>
        <taxon>Bacteria</taxon>
        <taxon>Bacillati</taxon>
        <taxon>Bacillota</taxon>
        <taxon>Bacilli</taxon>
        <taxon>Bacillales</taxon>
        <taxon>Alicyclobacillaceae</taxon>
        <taxon>Tumebacillus</taxon>
    </lineage>
</organism>
<dbReference type="InterPro" id="IPR037522">
    <property type="entry name" value="HD_GYP_dom"/>
</dbReference>
<dbReference type="Gene3D" id="1.10.3210.10">
    <property type="entry name" value="Hypothetical protein af1432"/>
    <property type="match status" value="1"/>
</dbReference>
<dbReference type="PROSITE" id="PS51832">
    <property type="entry name" value="HD_GYP"/>
    <property type="match status" value="1"/>
</dbReference>
<dbReference type="CDD" id="cd00077">
    <property type="entry name" value="HDc"/>
    <property type="match status" value="1"/>
</dbReference>